<evidence type="ECO:0000313" key="2">
    <source>
        <dbReference type="EMBL" id="KIM49694.1"/>
    </source>
</evidence>
<dbReference type="HOGENOM" id="CLU_1949058_0_0_1"/>
<reference evidence="2 3" key="1">
    <citation type="submission" date="2014-04" db="EMBL/GenBank/DDBJ databases">
        <authorList>
            <consortium name="DOE Joint Genome Institute"/>
            <person name="Kuo A."/>
            <person name="Gay G."/>
            <person name="Dore J."/>
            <person name="Kohler A."/>
            <person name="Nagy L.G."/>
            <person name="Floudas D."/>
            <person name="Copeland A."/>
            <person name="Barry K.W."/>
            <person name="Cichocki N."/>
            <person name="Veneault-Fourrey C."/>
            <person name="LaButti K."/>
            <person name="Lindquist E.A."/>
            <person name="Lipzen A."/>
            <person name="Lundell T."/>
            <person name="Morin E."/>
            <person name="Murat C."/>
            <person name="Sun H."/>
            <person name="Tunlid A."/>
            <person name="Henrissat B."/>
            <person name="Grigoriev I.V."/>
            <person name="Hibbett D.S."/>
            <person name="Martin F."/>
            <person name="Nordberg H.P."/>
            <person name="Cantor M.N."/>
            <person name="Hua S.X."/>
        </authorList>
    </citation>
    <scope>NUCLEOTIDE SEQUENCE [LARGE SCALE GENOMIC DNA]</scope>
    <source>
        <strain evidence="3">h7</strain>
    </source>
</reference>
<accession>A0A0C3CZW4</accession>
<evidence type="ECO:0000313" key="3">
    <source>
        <dbReference type="Proteomes" id="UP000053424"/>
    </source>
</evidence>
<sequence>MSSTRPMTKDLRNGEYSPPAASYLGLTVNCRRFRTSACRPSKTPSTSLPRYRTCPPRVLQAMLDDDEPRFVRGEGGYDGRGSDHEGRLLGHTAGRARPGELNVVAWPSSCATVPPTSLFVDRPGLCLLQ</sequence>
<dbReference type="Proteomes" id="UP000053424">
    <property type="component" value="Unassembled WGS sequence"/>
</dbReference>
<feature type="compositionally biased region" description="Basic and acidic residues" evidence="1">
    <location>
        <begin position="68"/>
        <end position="88"/>
    </location>
</feature>
<gene>
    <name evidence="2" type="ORF">M413DRAFT_114410</name>
</gene>
<protein>
    <submittedName>
        <fullName evidence="2">Uncharacterized protein</fullName>
    </submittedName>
</protein>
<evidence type="ECO:0000256" key="1">
    <source>
        <dbReference type="SAM" id="MobiDB-lite"/>
    </source>
</evidence>
<feature type="region of interest" description="Disordered" evidence="1">
    <location>
        <begin position="65"/>
        <end position="92"/>
    </location>
</feature>
<organism evidence="2 3">
    <name type="scientific">Hebeloma cylindrosporum</name>
    <dbReference type="NCBI Taxonomy" id="76867"/>
    <lineage>
        <taxon>Eukaryota</taxon>
        <taxon>Fungi</taxon>
        <taxon>Dikarya</taxon>
        <taxon>Basidiomycota</taxon>
        <taxon>Agaricomycotina</taxon>
        <taxon>Agaricomycetes</taxon>
        <taxon>Agaricomycetidae</taxon>
        <taxon>Agaricales</taxon>
        <taxon>Agaricineae</taxon>
        <taxon>Hymenogastraceae</taxon>
        <taxon>Hebeloma</taxon>
    </lineage>
</organism>
<proteinExistence type="predicted"/>
<dbReference type="AlphaFoldDB" id="A0A0C3CZW4"/>
<keyword evidence="3" id="KW-1185">Reference proteome</keyword>
<reference evidence="3" key="2">
    <citation type="submission" date="2015-01" db="EMBL/GenBank/DDBJ databases">
        <title>Evolutionary Origins and Diversification of the Mycorrhizal Mutualists.</title>
        <authorList>
            <consortium name="DOE Joint Genome Institute"/>
            <consortium name="Mycorrhizal Genomics Consortium"/>
            <person name="Kohler A."/>
            <person name="Kuo A."/>
            <person name="Nagy L.G."/>
            <person name="Floudas D."/>
            <person name="Copeland A."/>
            <person name="Barry K.W."/>
            <person name="Cichocki N."/>
            <person name="Veneault-Fourrey C."/>
            <person name="LaButti K."/>
            <person name="Lindquist E.A."/>
            <person name="Lipzen A."/>
            <person name="Lundell T."/>
            <person name="Morin E."/>
            <person name="Murat C."/>
            <person name="Riley R."/>
            <person name="Ohm R."/>
            <person name="Sun H."/>
            <person name="Tunlid A."/>
            <person name="Henrissat B."/>
            <person name="Grigoriev I.V."/>
            <person name="Hibbett D.S."/>
            <person name="Martin F."/>
        </authorList>
    </citation>
    <scope>NUCLEOTIDE SEQUENCE [LARGE SCALE GENOMIC DNA]</scope>
    <source>
        <strain evidence="3">h7</strain>
    </source>
</reference>
<dbReference type="EMBL" id="KN831768">
    <property type="protein sequence ID" value="KIM49694.1"/>
    <property type="molecule type" value="Genomic_DNA"/>
</dbReference>
<name>A0A0C3CZW4_HEBCY</name>
<feature type="region of interest" description="Disordered" evidence="1">
    <location>
        <begin position="1"/>
        <end position="21"/>
    </location>
</feature>